<evidence type="ECO:0000256" key="6">
    <source>
        <dbReference type="ARBA" id="ARBA00023136"/>
    </source>
</evidence>
<evidence type="ECO:0000256" key="2">
    <source>
        <dbReference type="ARBA" id="ARBA00022448"/>
    </source>
</evidence>
<keyword evidence="4 7" id="KW-0812">Transmembrane</keyword>
<keyword evidence="2" id="KW-0813">Transport</keyword>
<dbReference type="InterPro" id="IPR011701">
    <property type="entry name" value="MFS"/>
</dbReference>
<evidence type="ECO:0000313" key="9">
    <source>
        <dbReference type="EMBL" id="PXY33884.1"/>
    </source>
</evidence>
<gene>
    <name evidence="9" type="ORF">BA062_16805</name>
</gene>
<dbReference type="Pfam" id="PF07690">
    <property type="entry name" value="MFS_1"/>
    <property type="match status" value="1"/>
</dbReference>
<feature type="transmembrane region" description="Helical" evidence="7">
    <location>
        <begin position="81"/>
        <end position="99"/>
    </location>
</feature>
<dbReference type="InterPro" id="IPR036259">
    <property type="entry name" value="MFS_trans_sf"/>
</dbReference>
<dbReference type="SUPFAM" id="SSF103473">
    <property type="entry name" value="MFS general substrate transporter"/>
    <property type="match status" value="1"/>
</dbReference>
<reference evidence="9 10" key="1">
    <citation type="submission" date="2016-07" db="EMBL/GenBank/DDBJ databases">
        <title>Draft genome sequence of Prauserella sp. YIM 121212, isolated from alkaline soil.</title>
        <authorList>
            <person name="Ruckert C."/>
            <person name="Albersmeier A."/>
            <person name="Jiang C.-L."/>
            <person name="Jiang Y."/>
            <person name="Kalinowski J."/>
            <person name="Schneider O."/>
            <person name="Winkler A."/>
            <person name="Zotchev S.B."/>
        </authorList>
    </citation>
    <scope>NUCLEOTIDE SEQUENCE [LARGE SCALE GENOMIC DNA]</scope>
    <source>
        <strain evidence="9 10">YIM 121212</strain>
    </source>
</reference>
<feature type="transmembrane region" description="Helical" evidence="7">
    <location>
        <begin position="304"/>
        <end position="325"/>
    </location>
</feature>
<evidence type="ECO:0000256" key="7">
    <source>
        <dbReference type="SAM" id="Phobius"/>
    </source>
</evidence>
<dbReference type="InterPro" id="IPR050171">
    <property type="entry name" value="MFS_Transporters"/>
</dbReference>
<dbReference type="AlphaFoldDB" id="A0A318M8B4"/>
<dbReference type="PANTHER" id="PTHR23517:SF13">
    <property type="entry name" value="MAJOR FACILITATOR SUPERFAMILY MFS_1"/>
    <property type="match status" value="1"/>
</dbReference>
<evidence type="ECO:0000256" key="5">
    <source>
        <dbReference type="ARBA" id="ARBA00022989"/>
    </source>
</evidence>
<evidence type="ECO:0000256" key="1">
    <source>
        <dbReference type="ARBA" id="ARBA00004651"/>
    </source>
</evidence>
<feature type="transmembrane region" description="Helical" evidence="7">
    <location>
        <begin position="278"/>
        <end position="298"/>
    </location>
</feature>
<dbReference type="EMBL" id="MASU01000006">
    <property type="protein sequence ID" value="PXY33884.1"/>
    <property type="molecule type" value="Genomic_DNA"/>
</dbReference>
<accession>A0A318M8B4</accession>
<feature type="domain" description="Major facilitator superfamily (MFS) profile" evidence="8">
    <location>
        <begin position="15"/>
        <end position="398"/>
    </location>
</feature>
<feature type="transmembrane region" description="Helical" evidence="7">
    <location>
        <begin position="47"/>
        <end position="69"/>
    </location>
</feature>
<dbReference type="Gene3D" id="1.20.1250.20">
    <property type="entry name" value="MFS general substrate transporter like domains"/>
    <property type="match status" value="1"/>
</dbReference>
<organism evidence="9 10">
    <name type="scientific">Prauserella flavalba</name>
    <dbReference type="NCBI Taxonomy" id="1477506"/>
    <lineage>
        <taxon>Bacteria</taxon>
        <taxon>Bacillati</taxon>
        <taxon>Actinomycetota</taxon>
        <taxon>Actinomycetes</taxon>
        <taxon>Pseudonocardiales</taxon>
        <taxon>Pseudonocardiaceae</taxon>
        <taxon>Prauserella</taxon>
    </lineage>
</organism>
<dbReference type="GO" id="GO:0022857">
    <property type="term" value="F:transmembrane transporter activity"/>
    <property type="evidence" value="ECO:0007669"/>
    <property type="project" value="InterPro"/>
</dbReference>
<feature type="transmembrane region" description="Helical" evidence="7">
    <location>
        <begin position="214"/>
        <end position="236"/>
    </location>
</feature>
<name>A0A318M8B4_9PSEU</name>
<proteinExistence type="predicted"/>
<dbReference type="PANTHER" id="PTHR23517">
    <property type="entry name" value="RESISTANCE PROTEIN MDTM, PUTATIVE-RELATED-RELATED"/>
    <property type="match status" value="1"/>
</dbReference>
<feature type="transmembrane region" description="Helical" evidence="7">
    <location>
        <begin position="251"/>
        <end position="271"/>
    </location>
</feature>
<feature type="transmembrane region" description="Helical" evidence="7">
    <location>
        <begin position="337"/>
        <end position="363"/>
    </location>
</feature>
<feature type="transmembrane region" description="Helical" evidence="7">
    <location>
        <begin position="169"/>
        <end position="188"/>
    </location>
</feature>
<keyword evidence="3" id="KW-1003">Cell membrane</keyword>
<keyword evidence="10" id="KW-1185">Reference proteome</keyword>
<dbReference type="InterPro" id="IPR020846">
    <property type="entry name" value="MFS_dom"/>
</dbReference>
<dbReference type="RefSeq" id="WP_245959863.1">
    <property type="nucleotide sequence ID" value="NZ_JBHVKT010000020.1"/>
</dbReference>
<dbReference type="Proteomes" id="UP000247892">
    <property type="component" value="Unassembled WGS sequence"/>
</dbReference>
<feature type="transmembrane region" description="Helical" evidence="7">
    <location>
        <begin position="139"/>
        <end position="163"/>
    </location>
</feature>
<feature type="transmembrane region" description="Helical" evidence="7">
    <location>
        <begin position="375"/>
        <end position="394"/>
    </location>
</feature>
<evidence type="ECO:0000256" key="4">
    <source>
        <dbReference type="ARBA" id="ARBA00022692"/>
    </source>
</evidence>
<keyword evidence="5 7" id="KW-1133">Transmembrane helix</keyword>
<dbReference type="InterPro" id="IPR005829">
    <property type="entry name" value="Sugar_transporter_CS"/>
</dbReference>
<comment type="caution">
    <text evidence="9">The sequence shown here is derived from an EMBL/GenBank/DDBJ whole genome shotgun (WGS) entry which is preliminary data.</text>
</comment>
<feature type="transmembrane region" description="Helical" evidence="7">
    <location>
        <begin position="105"/>
        <end position="127"/>
    </location>
</feature>
<dbReference type="PROSITE" id="PS50850">
    <property type="entry name" value="MFS"/>
    <property type="match status" value="1"/>
</dbReference>
<keyword evidence="6 7" id="KW-0472">Membrane</keyword>
<evidence type="ECO:0000256" key="3">
    <source>
        <dbReference type="ARBA" id="ARBA00022475"/>
    </source>
</evidence>
<dbReference type="GO" id="GO:0005886">
    <property type="term" value="C:plasma membrane"/>
    <property type="evidence" value="ECO:0007669"/>
    <property type="project" value="UniProtKB-SubCell"/>
</dbReference>
<evidence type="ECO:0000259" key="8">
    <source>
        <dbReference type="PROSITE" id="PS50850"/>
    </source>
</evidence>
<protein>
    <submittedName>
        <fullName evidence="9">MFS transporter</fullName>
    </submittedName>
</protein>
<dbReference type="PROSITE" id="PS00216">
    <property type="entry name" value="SUGAR_TRANSPORT_1"/>
    <property type="match status" value="1"/>
</dbReference>
<comment type="subcellular location">
    <subcellularLocation>
        <location evidence="1">Cell membrane</location>
        <topology evidence="1">Multi-pass membrane protein</topology>
    </subcellularLocation>
</comment>
<sequence>MHLLERRAARRRSLGFWLVATALFLLMFAASAPSPLYVVYQGLWGFSPATLTAVFAVYVLALLAMLVSAGGLSDFVGRRPVLAAAIAVEAVSMLLFLLADGVGWLYAARILQGVGTGLATGVISASLIDLERRPGFGALVNSAVPTAGLAAGALGTGLLVQYAPAPTRLVYALLLGAFVLTGLALAVMPEPVRRRHGALRSLLPELGVPKPARLAFVVVLPSLMATWSLGGLYLSLGRSLVVEVLGVTSPIAGGLVIFLLMGTGSVASVLLRGRDSRTAIVAGGLLLAGGVALLLLALALPSPALFFAGTVVSGSGFGASFLGAFRTATSLAEPGSRAALVATLYTASYLSFSLPSLAAGLAATHLGLHPSATGYGLVVIVLALTAVAATVRFARKTRDRTDESG</sequence>
<evidence type="ECO:0000313" key="10">
    <source>
        <dbReference type="Proteomes" id="UP000247892"/>
    </source>
</evidence>